<gene>
    <name evidence="1" type="ORF">M6B38_193200</name>
    <name evidence="2" type="ORF">M6B38_193210</name>
</gene>
<keyword evidence="3" id="KW-1185">Reference proteome</keyword>
<reference evidence="2" key="1">
    <citation type="journal article" date="2023" name="GigaByte">
        <title>Genome assembly of the bearded iris, Iris pallida Lam.</title>
        <authorList>
            <person name="Bruccoleri R.E."/>
            <person name="Oakeley E.J."/>
            <person name="Faust A.M.E."/>
            <person name="Altorfer M."/>
            <person name="Dessus-Babus S."/>
            <person name="Burckhardt D."/>
            <person name="Oertli M."/>
            <person name="Naumann U."/>
            <person name="Petersen F."/>
            <person name="Wong J."/>
        </authorList>
    </citation>
    <scope>NUCLEOTIDE SEQUENCE</scope>
    <source>
        <strain evidence="2">GSM-AAB239-AS_SAM_17_03QT</strain>
    </source>
</reference>
<organism evidence="2 3">
    <name type="scientific">Iris pallida</name>
    <name type="common">Sweet iris</name>
    <dbReference type="NCBI Taxonomy" id="29817"/>
    <lineage>
        <taxon>Eukaryota</taxon>
        <taxon>Viridiplantae</taxon>
        <taxon>Streptophyta</taxon>
        <taxon>Embryophyta</taxon>
        <taxon>Tracheophyta</taxon>
        <taxon>Spermatophyta</taxon>
        <taxon>Magnoliopsida</taxon>
        <taxon>Liliopsida</taxon>
        <taxon>Asparagales</taxon>
        <taxon>Iridaceae</taxon>
        <taxon>Iridoideae</taxon>
        <taxon>Irideae</taxon>
        <taxon>Iris</taxon>
    </lineage>
</organism>
<name>A0AAX6EDN1_IRIPA</name>
<dbReference type="EMBL" id="JANAVB010037420">
    <property type="protein sequence ID" value="KAJ6802039.1"/>
    <property type="molecule type" value="Genomic_DNA"/>
</dbReference>
<evidence type="ECO:0000313" key="3">
    <source>
        <dbReference type="Proteomes" id="UP001140949"/>
    </source>
</evidence>
<comment type="caution">
    <text evidence="2">The sequence shown here is derived from an EMBL/GenBank/DDBJ whole genome shotgun (WGS) entry which is preliminary data.</text>
</comment>
<sequence>MVRTYSLTLDIFLGCGNLRFS</sequence>
<reference evidence="2" key="2">
    <citation type="submission" date="2023-04" db="EMBL/GenBank/DDBJ databases">
        <authorList>
            <person name="Bruccoleri R.E."/>
            <person name="Oakeley E.J."/>
            <person name="Faust A.-M."/>
            <person name="Dessus-Babus S."/>
            <person name="Altorfer M."/>
            <person name="Burckhardt D."/>
            <person name="Oertli M."/>
            <person name="Naumann U."/>
            <person name="Petersen F."/>
            <person name="Wong J."/>
        </authorList>
    </citation>
    <scope>NUCLEOTIDE SEQUENCE</scope>
    <source>
        <strain evidence="2">GSM-AAB239-AS_SAM_17_03QT</strain>
        <tissue evidence="2">Leaf</tissue>
    </source>
</reference>
<evidence type="ECO:0000313" key="1">
    <source>
        <dbReference type="EMBL" id="KAJ6802037.1"/>
    </source>
</evidence>
<dbReference type="AlphaFoldDB" id="A0AAX6EDN1"/>
<proteinExistence type="predicted"/>
<evidence type="ECO:0000313" key="2">
    <source>
        <dbReference type="EMBL" id="KAJ6802039.1"/>
    </source>
</evidence>
<protein>
    <submittedName>
        <fullName evidence="2">Uncharacterized protein</fullName>
    </submittedName>
</protein>
<dbReference type="EMBL" id="JANAVB010037420">
    <property type="protein sequence ID" value="KAJ6802037.1"/>
    <property type="molecule type" value="Genomic_DNA"/>
</dbReference>
<dbReference type="Proteomes" id="UP001140949">
    <property type="component" value="Unassembled WGS sequence"/>
</dbReference>
<accession>A0AAX6EDN1</accession>